<protein>
    <submittedName>
        <fullName evidence="2">Uncharacterized protein</fullName>
    </submittedName>
</protein>
<evidence type="ECO:0000313" key="2">
    <source>
        <dbReference type="EMBL" id="CAD0194354.1"/>
    </source>
</evidence>
<feature type="region of interest" description="Disordered" evidence="1">
    <location>
        <begin position="89"/>
        <end position="142"/>
    </location>
</feature>
<name>A0A9N8PWX3_CHRIL</name>
<dbReference type="EMBL" id="LR824004">
    <property type="protein sequence ID" value="CAD0194354.1"/>
    <property type="molecule type" value="Genomic_DNA"/>
</dbReference>
<evidence type="ECO:0000313" key="3">
    <source>
        <dbReference type="Proteomes" id="UP001154114"/>
    </source>
</evidence>
<dbReference type="AlphaFoldDB" id="A0A9N8PWX3"/>
<reference evidence="2" key="1">
    <citation type="submission" date="2021-12" db="EMBL/GenBank/DDBJ databases">
        <authorList>
            <person name="King R."/>
        </authorList>
    </citation>
    <scope>NUCLEOTIDE SEQUENCE</scope>
</reference>
<accession>A0A9N8PWX3</accession>
<dbReference type="OrthoDB" id="7463570at2759"/>
<sequence length="142" mass="15591">MSSPQTALRPLHDSLPPPLILRYFMALLRQIIYWDTYLWSPPSSGARGHSCLGLRTGVSPHFSTNSMRAMVAAQRQCVIGSELVRCSGDAAERPAGPRRPPAGSWRAPRPPPYSRAMPAPWSRARASPRYSRSSAAPLLILS</sequence>
<gene>
    <name evidence="2" type="ORF">CINC_LOCUS644</name>
</gene>
<organism evidence="2 3">
    <name type="scientific">Chrysodeixis includens</name>
    <name type="common">Soybean looper</name>
    <name type="synonym">Pseudoplusia includens</name>
    <dbReference type="NCBI Taxonomy" id="689277"/>
    <lineage>
        <taxon>Eukaryota</taxon>
        <taxon>Metazoa</taxon>
        <taxon>Ecdysozoa</taxon>
        <taxon>Arthropoda</taxon>
        <taxon>Hexapoda</taxon>
        <taxon>Insecta</taxon>
        <taxon>Pterygota</taxon>
        <taxon>Neoptera</taxon>
        <taxon>Endopterygota</taxon>
        <taxon>Lepidoptera</taxon>
        <taxon>Glossata</taxon>
        <taxon>Ditrysia</taxon>
        <taxon>Noctuoidea</taxon>
        <taxon>Noctuidae</taxon>
        <taxon>Plusiinae</taxon>
        <taxon>Chrysodeixis</taxon>
    </lineage>
</organism>
<proteinExistence type="predicted"/>
<evidence type="ECO:0000256" key="1">
    <source>
        <dbReference type="SAM" id="MobiDB-lite"/>
    </source>
</evidence>
<feature type="compositionally biased region" description="Low complexity" evidence="1">
    <location>
        <begin position="114"/>
        <end position="142"/>
    </location>
</feature>
<dbReference type="Proteomes" id="UP001154114">
    <property type="component" value="Chromosome 1"/>
</dbReference>
<keyword evidence="3" id="KW-1185">Reference proteome</keyword>